<keyword evidence="2" id="KW-0805">Transcription regulation</keyword>
<keyword evidence="4" id="KW-0804">Transcription</keyword>
<evidence type="ECO:0000313" key="9">
    <source>
        <dbReference type="EMBL" id="MCU6765199.1"/>
    </source>
</evidence>
<evidence type="ECO:0000256" key="6">
    <source>
        <dbReference type="PROSITE-ProRule" id="PRU00169"/>
    </source>
</evidence>
<name>A0ABT2TSH9_9FIRM</name>
<dbReference type="Gene3D" id="3.40.50.2300">
    <property type="match status" value="1"/>
</dbReference>
<reference evidence="9 10" key="1">
    <citation type="journal article" date="2021" name="ISME Commun">
        <title>Automated analysis of genomic sequences facilitates high-throughput and comprehensive description of bacteria.</title>
        <authorList>
            <person name="Hitch T.C.A."/>
        </authorList>
    </citation>
    <scope>NUCLEOTIDE SEQUENCE [LARGE SCALE GENOMIC DNA]</scope>
    <source>
        <strain evidence="9 10">Sanger_23</strain>
    </source>
</reference>
<evidence type="ECO:0000256" key="2">
    <source>
        <dbReference type="ARBA" id="ARBA00023015"/>
    </source>
</evidence>
<dbReference type="Gene3D" id="1.10.10.60">
    <property type="entry name" value="Homeodomain-like"/>
    <property type="match status" value="2"/>
</dbReference>
<dbReference type="InterPro" id="IPR001789">
    <property type="entry name" value="Sig_transdc_resp-reg_receiver"/>
</dbReference>
<dbReference type="Proteomes" id="UP001652409">
    <property type="component" value="Unassembled WGS sequence"/>
</dbReference>
<proteinExistence type="predicted"/>
<gene>
    <name evidence="9" type="ORF">OCV61_07190</name>
</gene>
<dbReference type="PANTHER" id="PTHR43280">
    <property type="entry name" value="ARAC-FAMILY TRANSCRIPTIONAL REGULATOR"/>
    <property type="match status" value="1"/>
</dbReference>
<feature type="domain" description="HTH araC/xylS-type" evidence="7">
    <location>
        <begin position="401"/>
        <end position="500"/>
    </location>
</feature>
<dbReference type="SUPFAM" id="SSF46689">
    <property type="entry name" value="Homeodomain-like"/>
    <property type="match status" value="2"/>
</dbReference>
<dbReference type="SMART" id="SM00448">
    <property type="entry name" value="REC"/>
    <property type="match status" value="1"/>
</dbReference>
<dbReference type="Pfam" id="PF00072">
    <property type="entry name" value="Response_reg"/>
    <property type="match status" value="1"/>
</dbReference>
<sequence length="500" mass="58766">MNFKILVADDEYYARKVLVMMLEKSGLPILVEGDFEDGEEVIEYLQKNEADIIITDIRMPNLDGLELAKYVQEHLPKCAVVVETGYEDFQYAKKALRYHVKDYLTKPINESELLECIKDILIEKAKFDNLENINKLKGVVENLDFAQLIHNKKLFDHMMPADLWNAHSWFYMVKGEVSNSGYQKIENYLQGKKNASNIQSWYFKNKGECILLFFCKEKMDFKACIGEADFLQLRNSIGHNSWFGISGIHKERAEIEKAYRECIYAINNRILINDNLFFWKKELEITNLLEKETLEIFSRFIEFGRIHEAEKIIDKLFARCIKEHANIYSLYNAVIQLFSILRNNYYNRCQVPAGEGGYFLFDFKIDLYQFHTADELKEYLFMILKEVGEKNEEDENELLIENILGYLENHYADDITLNELAEHKYFVSVGHLSRTFKNKTGQTFSKYLTELRLKKAKEFLINTDFDITDIATFTGYNDASYFTQIFRKSCGMTPSEYRSM</sequence>
<dbReference type="InterPro" id="IPR009057">
    <property type="entry name" value="Homeodomain-like_sf"/>
</dbReference>
<dbReference type="SUPFAM" id="SSF52172">
    <property type="entry name" value="CheY-like"/>
    <property type="match status" value="1"/>
</dbReference>
<comment type="function">
    <text evidence="5">May play the central regulatory role in sporulation. It may be an element of the effector pathway responsible for the activation of sporulation genes in response to nutritional stress. Spo0A may act in concert with spo0H (a sigma factor) to control the expression of some genes that are critical to the sporulation process.</text>
</comment>
<evidence type="ECO:0000256" key="4">
    <source>
        <dbReference type="ARBA" id="ARBA00023163"/>
    </source>
</evidence>
<dbReference type="RefSeq" id="WP_158421235.1">
    <property type="nucleotide sequence ID" value="NZ_JAOQJL010000011.1"/>
</dbReference>
<dbReference type="CDD" id="cd17536">
    <property type="entry name" value="REC_YesN-like"/>
    <property type="match status" value="1"/>
</dbReference>
<organism evidence="9 10">
    <name type="scientific">Blautia ammoniilytica</name>
    <dbReference type="NCBI Taxonomy" id="2981782"/>
    <lineage>
        <taxon>Bacteria</taxon>
        <taxon>Bacillati</taxon>
        <taxon>Bacillota</taxon>
        <taxon>Clostridia</taxon>
        <taxon>Lachnospirales</taxon>
        <taxon>Lachnospiraceae</taxon>
        <taxon>Blautia</taxon>
    </lineage>
</organism>
<evidence type="ECO:0000256" key="3">
    <source>
        <dbReference type="ARBA" id="ARBA00023125"/>
    </source>
</evidence>
<protein>
    <recommendedName>
        <fullName evidence="1">Stage 0 sporulation protein A homolog</fullName>
    </recommendedName>
</protein>
<keyword evidence="6" id="KW-0597">Phosphoprotein</keyword>
<dbReference type="EMBL" id="JAOQJL010000011">
    <property type="protein sequence ID" value="MCU6765199.1"/>
    <property type="molecule type" value="Genomic_DNA"/>
</dbReference>
<dbReference type="InterPro" id="IPR020449">
    <property type="entry name" value="Tscrpt_reg_AraC-type_HTH"/>
</dbReference>
<accession>A0ABT2TSH9</accession>
<dbReference type="PANTHER" id="PTHR43280:SF28">
    <property type="entry name" value="HTH-TYPE TRANSCRIPTIONAL ACTIVATOR RHAS"/>
    <property type="match status" value="1"/>
</dbReference>
<dbReference type="Pfam" id="PF12833">
    <property type="entry name" value="HTH_18"/>
    <property type="match status" value="1"/>
</dbReference>
<dbReference type="PROSITE" id="PS50110">
    <property type="entry name" value="RESPONSE_REGULATORY"/>
    <property type="match status" value="1"/>
</dbReference>
<feature type="modified residue" description="4-aspartylphosphate" evidence="6">
    <location>
        <position position="56"/>
    </location>
</feature>
<evidence type="ECO:0000259" key="8">
    <source>
        <dbReference type="PROSITE" id="PS50110"/>
    </source>
</evidence>
<dbReference type="PRINTS" id="PR00032">
    <property type="entry name" value="HTHARAC"/>
</dbReference>
<feature type="domain" description="Response regulatory" evidence="8">
    <location>
        <begin position="4"/>
        <end position="121"/>
    </location>
</feature>
<comment type="caution">
    <text evidence="9">The sequence shown here is derived from an EMBL/GenBank/DDBJ whole genome shotgun (WGS) entry which is preliminary data.</text>
</comment>
<evidence type="ECO:0000256" key="5">
    <source>
        <dbReference type="ARBA" id="ARBA00024867"/>
    </source>
</evidence>
<dbReference type="InterPro" id="IPR011006">
    <property type="entry name" value="CheY-like_superfamily"/>
</dbReference>
<dbReference type="InterPro" id="IPR018060">
    <property type="entry name" value="HTH_AraC"/>
</dbReference>
<keyword evidence="3" id="KW-0238">DNA-binding</keyword>
<dbReference type="SMART" id="SM00342">
    <property type="entry name" value="HTH_ARAC"/>
    <property type="match status" value="1"/>
</dbReference>
<dbReference type="PROSITE" id="PS01124">
    <property type="entry name" value="HTH_ARAC_FAMILY_2"/>
    <property type="match status" value="1"/>
</dbReference>
<keyword evidence="10" id="KW-1185">Reference proteome</keyword>
<evidence type="ECO:0000313" key="10">
    <source>
        <dbReference type="Proteomes" id="UP001652409"/>
    </source>
</evidence>
<evidence type="ECO:0000256" key="1">
    <source>
        <dbReference type="ARBA" id="ARBA00018672"/>
    </source>
</evidence>
<evidence type="ECO:0000259" key="7">
    <source>
        <dbReference type="PROSITE" id="PS01124"/>
    </source>
</evidence>